<feature type="transmembrane region" description="Helical" evidence="1">
    <location>
        <begin position="51"/>
        <end position="71"/>
    </location>
</feature>
<reference evidence="2" key="1">
    <citation type="journal article" date="2019" name="Sci. Rep.">
        <title>Full-Length Transcriptome Survey and Expression Analysis of Parasitoid Wasp Chouioia cunea upon Exposure to 1-Dodecene.</title>
        <authorList>
            <person name="Pan L."/>
            <person name="Guo M."/>
            <person name="Jin X."/>
            <person name="Sun Z."/>
            <person name="Jiang H."/>
            <person name="Han J."/>
            <person name="Wang Y."/>
            <person name="Yan C."/>
            <person name="Li M."/>
        </authorList>
    </citation>
    <scope>NUCLEOTIDE SEQUENCE</scope>
</reference>
<keyword evidence="1" id="KW-1133">Transmembrane helix</keyword>
<organism evidence="2">
    <name type="scientific">Chouioia cunea</name>
    <dbReference type="NCBI Taxonomy" id="1570515"/>
    <lineage>
        <taxon>Eukaryota</taxon>
        <taxon>Metazoa</taxon>
        <taxon>Ecdysozoa</taxon>
        <taxon>Arthropoda</taxon>
        <taxon>Hexapoda</taxon>
        <taxon>Insecta</taxon>
        <taxon>Pterygota</taxon>
        <taxon>Neoptera</taxon>
        <taxon>Endopterygota</taxon>
        <taxon>Hymenoptera</taxon>
        <taxon>Apocrita</taxon>
        <taxon>Proctotrupomorpha</taxon>
        <taxon>Chalcidoidea</taxon>
        <taxon>Eulophidae</taxon>
        <taxon>Tetrastichinae</taxon>
        <taxon>Chouioia</taxon>
    </lineage>
</organism>
<keyword evidence="1" id="KW-0812">Transmembrane</keyword>
<evidence type="ECO:0000313" key="2">
    <source>
        <dbReference type="EMBL" id="QGW50320.1"/>
    </source>
</evidence>
<protein>
    <submittedName>
        <fullName evidence="2">Odorant-binding protein 25</fullName>
    </submittedName>
</protein>
<dbReference type="EMBL" id="MN616828">
    <property type="protein sequence ID" value="QGW50320.1"/>
    <property type="molecule type" value="mRNA"/>
</dbReference>
<evidence type="ECO:0000256" key="1">
    <source>
        <dbReference type="SAM" id="Phobius"/>
    </source>
</evidence>
<accession>A0A6B9CJM4</accession>
<proteinExistence type="evidence at transcript level"/>
<name>A0A6B9CJM4_9HYME</name>
<dbReference type="AlphaFoldDB" id="A0A6B9CJM4"/>
<sequence length="147" mass="17568">MIFQVVEHTLDQFTMRFTFTTNFVNREEYTSLLMIVNSKVRLRFIRIDRSVWPHYSVVFICTSGNAVYFFIAKRCTVGLFNIDSILFQTFFRNVWFWRRHVSFDQSRKSSNRAQSENDCSDNVHGAWSISYEHVRTHFDRTSSFSTC</sequence>
<keyword evidence="1" id="KW-0472">Membrane</keyword>